<accession>A0ABT6N864</accession>
<dbReference type="RefSeq" id="WP_281092402.1">
    <property type="nucleotide sequence ID" value="NZ_JARYZI010000001.1"/>
</dbReference>
<dbReference type="InterPro" id="IPR005646">
    <property type="entry name" value="FapA"/>
</dbReference>
<dbReference type="Proteomes" id="UP001158045">
    <property type="component" value="Unassembled WGS sequence"/>
</dbReference>
<name>A0ABT6N864_9FIRM</name>
<keyword evidence="3" id="KW-1185">Reference proteome</keyword>
<evidence type="ECO:0000259" key="1">
    <source>
        <dbReference type="Pfam" id="PF20250"/>
    </source>
</evidence>
<dbReference type="PANTHER" id="PTHR38032">
    <property type="entry name" value="POLYMERASE-RELATED"/>
    <property type="match status" value="1"/>
</dbReference>
<comment type="caution">
    <text evidence="2">The sequence shown here is derived from an EMBL/GenBank/DDBJ whole genome shotgun (WGS) entry which is preliminary data.</text>
</comment>
<dbReference type="Pfam" id="PF03961">
    <property type="entry name" value="FapA"/>
    <property type="match status" value="1"/>
</dbReference>
<feature type="domain" description="Flagellar Assembly Protein A N-terminal region" evidence="1">
    <location>
        <begin position="10"/>
        <end position="180"/>
    </location>
</feature>
<evidence type="ECO:0000313" key="3">
    <source>
        <dbReference type="Proteomes" id="UP001158045"/>
    </source>
</evidence>
<dbReference type="Pfam" id="PF20250">
    <property type="entry name" value="FapA_N"/>
    <property type="match status" value="1"/>
</dbReference>
<evidence type="ECO:0000313" key="2">
    <source>
        <dbReference type="EMBL" id="MDH8676602.1"/>
    </source>
</evidence>
<dbReference type="InterPro" id="IPR046866">
    <property type="entry name" value="FapA_N"/>
</dbReference>
<organism evidence="2 3">
    <name type="scientific">Fusibacter bizertensis</name>
    <dbReference type="NCBI Taxonomy" id="1488331"/>
    <lineage>
        <taxon>Bacteria</taxon>
        <taxon>Bacillati</taxon>
        <taxon>Bacillota</taxon>
        <taxon>Clostridia</taxon>
        <taxon>Eubacteriales</taxon>
        <taxon>Eubacteriales Family XII. Incertae Sedis</taxon>
        <taxon>Fusibacter</taxon>
    </lineage>
</organism>
<proteinExistence type="predicted"/>
<protein>
    <submittedName>
        <fullName evidence="2">FapA family protein</fullName>
    </submittedName>
</protein>
<sequence length="460" mass="50007">MSEAKSKFDISVRISDDYYKAFISVEFLSPGVSIKADEIVKVLKDKNIIFGLKYNIIEAICKNGNTVFNEIVAEGIPHENGKDATIDLTFNKEHRAKPQILDDGRVDFKNMGFVETVKQGDVLAVKTPATKGKNGTTVTGKVIRAKDGKEAVFKIGKNITLSADGLNAIADVDGTVTVDNDKIAVIQMLEIKGDVGVETGNINFQGQVIVNGNVTNGYSIECEGDLVINGVVEGATLKSNSNIVISRGIQGHDEADIYCEGQLTSNFINSATIVCRGDIETGAIMNSIVKSDGKITVKGKKGLIVGGEITSKSDIEANVVGSEMGIITSIKMGVDVEIIDELKNLSIEVKELIEMHDKLDKSIKILKIKVDQNPDDERSLFMLKKYSGSFLDMDSKLSEKRLRLKMLNELVNNIRGAQLKAKTIYPGTRVKIGSTSYYVKFALSHTVITKDKGEVVAIGY</sequence>
<dbReference type="EMBL" id="JARYZI010000001">
    <property type="protein sequence ID" value="MDH8676602.1"/>
    <property type="molecule type" value="Genomic_DNA"/>
</dbReference>
<gene>
    <name evidence="2" type="ORF">QE109_00515</name>
</gene>
<reference evidence="2 3" key="1">
    <citation type="submission" date="2023-04" db="EMBL/GenBank/DDBJ databases">
        <title>Fusibacter bizertensis strain WBS, isolated from littoral bottom sediments of the Arctic seas - biochemical and genomic analysis.</title>
        <authorList>
            <person name="Brioukhanov A.L."/>
        </authorList>
    </citation>
    <scope>NUCLEOTIDE SEQUENCE [LARGE SCALE GENOMIC DNA]</scope>
    <source>
        <strain evidence="2 3">WBS</strain>
    </source>
</reference>
<dbReference type="InterPro" id="IPR046865">
    <property type="entry name" value="FapA_b_solenoid"/>
</dbReference>
<dbReference type="PANTHER" id="PTHR38032:SF1">
    <property type="entry name" value="RNA-BINDING PROTEIN KHPB N-TERMINAL DOMAIN-CONTAINING PROTEIN"/>
    <property type="match status" value="1"/>
</dbReference>